<dbReference type="HOGENOM" id="CLU_2612557_0_0_1"/>
<dbReference type="InParanoid" id="A0A0D0BRC6"/>
<protein>
    <submittedName>
        <fullName evidence="1">Uncharacterized protein</fullName>
    </submittedName>
</protein>
<reference evidence="2" key="2">
    <citation type="submission" date="2015-01" db="EMBL/GenBank/DDBJ databases">
        <title>Evolutionary Origins and Diversification of the Mycorrhizal Mutualists.</title>
        <authorList>
            <consortium name="DOE Joint Genome Institute"/>
            <consortium name="Mycorrhizal Genomics Consortium"/>
            <person name="Kohler A."/>
            <person name="Kuo A."/>
            <person name="Nagy L.G."/>
            <person name="Floudas D."/>
            <person name="Copeland A."/>
            <person name="Barry K.W."/>
            <person name="Cichocki N."/>
            <person name="Veneault-Fourrey C."/>
            <person name="LaButti K."/>
            <person name="Lindquist E.A."/>
            <person name="Lipzen A."/>
            <person name="Lundell T."/>
            <person name="Morin E."/>
            <person name="Murat C."/>
            <person name="Riley R."/>
            <person name="Ohm R."/>
            <person name="Sun H."/>
            <person name="Tunlid A."/>
            <person name="Henrissat B."/>
            <person name="Grigoriev I.V."/>
            <person name="Hibbett D.S."/>
            <person name="Martin F."/>
        </authorList>
    </citation>
    <scope>NUCLEOTIDE SEQUENCE [LARGE SCALE GENOMIC DNA]</scope>
    <source>
        <strain evidence="2">Ve08.2h10</strain>
    </source>
</reference>
<sequence>LSPGFKSADEVFSWMDLLPQGPQWCCTKIKMDEYLTIHPVYLLWRDAFDVTQMIFGNLIFHHDMFLDPHEVYTEHNDYEYGEWM</sequence>
<name>A0A0D0BRC6_9AGAM</name>
<dbReference type="InterPro" id="IPR041078">
    <property type="entry name" value="Plavaka"/>
</dbReference>
<organism evidence="1 2">
    <name type="scientific">Paxillus rubicundulus Ve08.2h10</name>
    <dbReference type="NCBI Taxonomy" id="930991"/>
    <lineage>
        <taxon>Eukaryota</taxon>
        <taxon>Fungi</taxon>
        <taxon>Dikarya</taxon>
        <taxon>Basidiomycota</taxon>
        <taxon>Agaricomycotina</taxon>
        <taxon>Agaricomycetes</taxon>
        <taxon>Agaricomycetidae</taxon>
        <taxon>Boletales</taxon>
        <taxon>Paxilineae</taxon>
        <taxon>Paxillaceae</taxon>
        <taxon>Paxillus</taxon>
    </lineage>
</organism>
<dbReference type="EMBL" id="KN829215">
    <property type="protein sequence ID" value="KIK74042.1"/>
    <property type="molecule type" value="Genomic_DNA"/>
</dbReference>
<dbReference type="Pfam" id="PF18759">
    <property type="entry name" value="Plavaka"/>
    <property type="match status" value="1"/>
</dbReference>
<proteinExistence type="predicted"/>
<dbReference type="OrthoDB" id="2688393at2759"/>
<evidence type="ECO:0000313" key="1">
    <source>
        <dbReference type="EMBL" id="KIK74042.1"/>
    </source>
</evidence>
<evidence type="ECO:0000313" key="2">
    <source>
        <dbReference type="Proteomes" id="UP000054538"/>
    </source>
</evidence>
<dbReference type="Proteomes" id="UP000054538">
    <property type="component" value="Unassembled WGS sequence"/>
</dbReference>
<accession>A0A0D0BRC6</accession>
<feature type="non-terminal residue" evidence="1">
    <location>
        <position position="84"/>
    </location>
</feature>
<keyword evidence="2" id="KW-1185">Reference proteome</keyword>
<dbReference type="AlphaFoldDB" id="A0A0D0BRC6"/>
<feature type="non-terminal residue" evidence="1">
    <location>
        <position position="1"/>
    </location>
</feature>
<reference evidence="1 2" key="1">
    <citation type="submission" date="2014-04" db="EMBL/GenBank/DDBJ databases">
        <authorList>
            <consortium name="DOE Joint Genome Institute"/>
            <person name="Kuo A."/>
            <person name="Kohler A."/>
            <person name="Jargeat P."/>
            <person name="Nagy L.G."/>
            <person name="Floudas D."/>
            <person name="Copeland A."/>
            <person name="Barry K.W."/>
            <person name="Cichocki N."/>
            <person name="Veneault-Fourrey C."/>
            <person name="LaButti K."/>
            <person name="Lindquist E.A."/>
            <person name="Lipzen A."/>
            <person name="Lundell T."/>
            <person name="Morin E."/>
            <person name="Murat C."/>
            <person name="Sun H."/>
            <person name="Tunlid A."/>
            <person name="Henrissat B."/>
            <person name="Grigoriev I.V."/>
            <person name="Hibbett D.S."/>
            <person name="Martin F."/>
            <person name="Nordberg H.P."/>
            <person name="Cantor M.N."/>
            <person name="Hua S.X."/>
        </authorList>
    </citation>
    <scope>NUCLEOTIDE SEQUENCE [LARGE SCALE GENOMIC DNA]</scope>
    <source>
        <strain evidence="1 2">Ve08.2h10</strain>
    </source>
</reference>
<gene>
    <name evidence="1" type="ORF">PAXRUDRAFT_72024</name>
</gene>